<keyword evidence="2" id="KW-1185">Reference proteome</keyword>
<proteinExistence type="predicted"/>
<gene>
    <name evidence="1" type="ORF">C9I98_21475</name>
</gene>
<dbReference type="RefSeq" id="WP_036816002.1">
    <property type="nucleotide sequence ID" value="NZ_JGVO01000008.1"/>
</dbReference>
<dbReference type="AlphaFoldDB" id="A0A2T3NIB9"/>
<protein>
    <submittedName>
        <fullName evidence="1">Uncharacterized protein</fullName>
    </submittedName>
</protein>
<sequence>MKELNQIVTTKLANMIDDGSIEKMIEDQLEKLMQDTVNAALRRYSDFGKSLTETIEASIGTSLNKVSFPEYNHFVAQLVQEKYGQALDKHAATLLDELLKAELSPVPEELDAHNMLDEIRSCWEESAQENGGEINIDWDERDTAIYMTIKHPEYDWQSIKVTFYNHGEKDCQYHIGYINEDDKRISGSITGATHAMGLAGYFYKLYCRQTKISGLQNIYGESIDVFDY</sequence>
<name>A0A2T3NIB9_9GAMM</name>
<dbReference type="OrthoDB" id="5918653at2"/>
<comment type="caution">
    <text evidence="1">The sequence shown here is derived from an EMBL/GenBank/DDBJ whole genome shotgun (WGS) entry which is preliminary data.</text>
</comment>
<organism evidence="1 2">
    <name type="scientific">Photobacterium sanctipauli</name>
    <dbReference type="NCBI Taxonomy" id="1342794"/>
    <lineage>
        <taxon>Bacteria</taxon>
        <taxon>Pseudomonadati</taxon>
        <taxon>Pseudomonadota</taxon>
        <taxon>Gammaproteobacteria</taxon>
        <taxon>Vibrionales</taxon>
        <taxon>Vibrionaceae</taxon>
        <taxon>Photobacterium</taxon>
    </lineage>
</organism>
<accession>A0A2T3NIB9</accession>
<reference evidence="1 2" key="1">
    <citation type="submission" date="2018-01" db="EMBL/GenBank/DDBJ databases">
        <title>Whole genome sequencing of Histamine producing bacteria.</title>
        <authorList>
            <person name="Butler K."/>
        </authorList>
    </citation>
    <scope>NUCLEOTIDE SEQUENCE [LARGE SCALE GENOMIC DNA]</scope>
    <source>
        <strain evidence="1 2">DSM 100436</strain>
    </source>
</reference>
<evidence type="ECO:0000313" key="2">
    <source>
        <dbReference type="Proteomes" id="UP000241771"/>
    </source>
</evidence>
<evidence type="ECO:0000313" key="1">
    <source>
        <dbReference type="EMBL" id="PSW14759.1"/>
    </source>
</evidence>
<dbReference type="Proteomes" id="UP000241771">
    <property type="component" value="Unassembled WGS sequence"/>
</dbReference>
<dbReference type="EMBL" id="PYMA01000018">
    <property type="protein sequence ID" value="PSW14759.1"/>
    <property type="molecule type" value="Genomic_DNA"/>
</dbReference>